<organism evidence="4 5">
    <name type="scientific">Pan troglodytes</name>
    <name type="common">Chimpanzee</name>
    <dbReference type="NCBI Taxonomy" id="9598"/>
    <lineage>
        <taxon>Eukaryota</taxon>
        <taxon>Metazoa</taxon>
        <taxon>Chordata</taxon>
        <taxon>Craniata</taxon>
        <taxon>Vertebrata</taxon>
        <taxon>Euteleostomi</taxon>
        <taxon>Mammalia</taxon>
        <taxon>Eutheria</taxon>
        <taxon>Euarchontoglires</taxon>
        <taxon>Primates</taxon>
        <taxon>Haplorrhini</taxon>
        <taxon>Catarrhini</taxon>
        <taxon>Hominidae</taxon>
        <taxon>Pan</taxon>
    </lineage>
</organism>
<keyword evidence="1" id="KW-0862">Zinc</keyword>
<dbReference type="Proteomes" id="UP000236370">
    <property type="component" value="Unassembled WGS sequence"/>
</dbReference>
<feature type="domain" description="C2H2-type" evidence="3">
    <location>
        <begin position="104"/>
        <end position="134"/>
    </location>
</feature>
<dbReference type="AlphaFoldDB" id="A0A2J8LF79"/>
<accession>A0A2J8LF79</accession>
<evidence type="ECO:0000259" key="3">
    <source>
        <dbReference type="PROSITE" id="PS50157"/>
    </source>
</evidence>
<evidence type="ECO:0000256" key="2">
    <source>
        <dbReference type="SAM" id="MobiDB-lite"/>
    </source>
</evidence>
<dbReference type="EMBL" id="NBAG03000294">
    <property type="protein sequence ID" value="PNI45922.1"/>
    <property type="molecule type" value="Genomic_DNA"/>
</dbReference>
<name>A0A2J8LF79_PANTR</name>
<proteinExistence type="predicted"/>
<keyword evidence="1" id="KW-0863">Zinc-finger</keyword>
<dbReference type="GO" id="GO:0008270">
    <property type="term" value="F:zinc ion binding"/>
    <property type="evidence" value="ECO:0007669"/>
    <property type="project" value="UniProtKB-KW"/>
</dbReference>
<dbReference type="InterPro" id="IPR013087">
    <property type="entry name" value="Znf_C2H2_type"/>
</dbReference>
<sequence length="150" mass="16398">MCKCCNLFSPNQSELLSHVSEKHMEEGVNVDEIIIPLRPLSTPEPPNSSKTGDEFLVMKRKRGRPKGSTKKSSTEEELAENIVSPTEDSPLAPEEGNSLPPSSLECSKCCRKFSNTRQLRKHICIIVLNLGEEEGEAGATKIVPVEAGPP</sequence>
<keyword evidence="1" id="KW-0479">Metal-binding</keyword>
<evidence type="ECO:0000256" key="1">
    <source>
        <dbReference type="PROSITE-ProRule" id="PRU00042"/>
    </source>
</evidence>
<feature type="region of interest" description="Disordered" evidence="2">
    <location>
        <begin position="39"/>
        <end position="105"/>
    </location>
</feature>
<protein>
    <submittedName>
        <fullName evidence="4">ZFAT isoform 17</fullName>
    </submittedName>
</protein>
<feature type="compositionally biased region" description="Basic residues" evidence="2">
    <location>
        <begin position="58"/>
        <end position="69"/>
    </location>
</feature>
<dbReference type="PROSITE" id="PS50157">
    <property type="entry name" value="ZINC_FINGER_C2H2_2"/>
    <property type="match status" value="1"/>
</dbReference>
<evidence type="ECO:0000313" key="5">
    <source>
        <dbReference type="Proteomes" id="UP000236370"/>
    </source>
</evidence>
<dbReference type="SMR" id="A0A2J8LF79"/>
<gene>
    <name evidence="4" type="ORF">CK820_G0029120</name>
</gene>
<feature type="non-terminal residue" evidence="4">
    <location>
        <position position="150"/>
    </location>
</feature>
<reference evidence="4 5" key="1">
    <citation type="submission" date="2017-12" db="EMBL/GenBank/DDBJ databases">
        <title>High-resolution comparative analysis of great ape genomes.</title>
        <authorList>
            <person name="Pollen A."/>
            <person name="Hastie A."/>
            <person name="Hormozdiari F."/>
            <person name="Dougherty M."/>
            <person name="Liu R."/>
            <person name="Chaisson M."/>
            <person name="Hoppe E."/>
            <person name="Hill C."/>
            <person name="Pang A."/>
            <person name="Hillier L."/>
            <person name="Baker C."/>
            <person name="Armstrong J."/>
            <person name="Shendure J."/>
            <person name="Paten B."/>
            <person name="Wilson R."/>
            <person name="Chao H."/>
            <person name="Schneider V."/>
            <person name="Ventura M."/>
            <person name="Kronenberg Z."/>
            <person name="Murali S."/>
            <person name="Gordon D."/>
            <person name="Cantsilieris S."/>
            <person name="Munson K."/>
            <person name="Nelson B."/>
            <person name="Raja A."/>
            <person name="Underwood J."/>
            <person name="Diekhans M."/>
            <person name="Fiddes I."/>
            <person name="Haussler D."/>
            <person name="Eichler E."/>
        </authorList>
    </citation>
    <scope>NUCLEOTIDE SEQUENCE [LARGE SCALE GENOMIC DNA]</scope>
    <source>
        <strain evidence="4">Yerkes chimp pedigree #C0471</strain>
    </source>
</reference>
<comment type="caution">
    <text evidence="4">The sequence shown here is derived from an EMBL/GenBank/DDBJ whole genome shotgun (WGS) entry which is preliminary data.</text>
</comment>
<evidence type="ECO:0000313" key="4">
    <source>
        <dbReference type="EMBL" id="PNI45922.1"/>
    </source>
</evidence>